<feature type="region of interest" description="Disordered" evidence="1">
    <location>
        <begin position="48"/>
        <end position="72"/>
    </location>
</feature>
<protein>
    <submittedName>
        <fullName evidence="2">Uncharacterized protein</fullName>
    </submittedName>
</protein>
<feature type="compositionally biased region" description="Basic and acidic residues" evidence="1">
    <location>
        <begin position="63"/>
        <end position="72"/>
    </location>
</feature>
<organism evidence="2 3">
    <name type="scientific">Burkholderia multivorans</name>
    <dbReference type="NCBI Taxonomy" id="87883"/>
    <lineage>
        <taxon>Bacteria</taxon>
        <taxon>Pseudomonadati</taxon>
        <taxon>Pseudomonadota</taxon>
        <taxon>Betaproteobacteria</taxon>
        <taxon>Burkholderiales</taxon>
        <taxon>Burkholderiaceae</taxon>
        <taxon>Burkholderia</taxon>
        <taxon>Burkholderia cepacia complex</taxon>
    </lineage>
</organism>
<accession>A0A8E2UQ11</accession>
<feature type="compositionally biased region" description="Basic residues" evidence="1">
    <location>
        <begin position="52"/>
        <end position="62"/>
    </location>
</feature>
<proteinExistence type="predicted"/>
<evidence type="ECO:0000313" key="3">
    <source>
        <dbReference type="Proteomes" id="UP000237686"/>
    </source>
</evidence>
<gene>
    <name evidence="2" type="ORF">C6P98_22870</name>
</gene>
<name>A0A8E2UQ11_9BURK</name>
<evidence type="ECO:0000313" key="2">
    <source>
        <dbReference type="EMBL" id="PRF19941.1"/>
    </source>
</evidence>
<dbReference type="AlphaFoldDB" id="A0A8E2UQ11"/>
<sequence length="72" mass="8032">MRIHQTVDCARIPAARARTKKDPARTSGPGPVALRAFGVFTRPVRRPCAARGNRRTPRRCARRAGDARRPRS</sequence>
<evidence type="ECO:0000256" key="1">
    <source>
        <dbReference type="SAM" id="MobiDB-lite"/>
    </source>
</evidence>
<feature type="region of interest" description="Disordered" evidence="1">
    <location>
        <begin position="1"/>
        <end position="31"/>
    </location>
</feature>
<comment type="caution">
    <text evidence="2">The sequence shown here is derived from an EMBL/GenBank/DDBJ whole genome shotgun (WGS) entry which is preliminary data.</text>
</comment>
<dbReference type="Proteomes" id="UP000237686">
    <property type="component" value="Unassembled WGS sequence"/>
</dbReference>
<reference evidence="2 3" key="1">
    <citation type="submission" date="2018-03" db="EMBL/GenBank/DDBJ databases">
        <authorList>
            <person name="Nguyen K."/>
            <person name="Fouts D."/>
            <person name="Sutton G."/>
        </authorList>
    </citation>
    <scope>NUCLEOTIDE SEQUENCE [LARGE SCALE GENOMIC DNA]</scope>
    <source>
        <strain evidence="2 3">AU17135</strain>
    </source>
</reference>
<dbReference type="EMBL" id="PVFZ01000060">
    <property type="protein sequence ID" value="PRF19941.1"/>
    <property type="molecule type" value="Genomic_DNA"/>
</dbReference>